<sequence length="136" mass="16165">MGSIKTDGVQISYNSEFYRRYENLSAMRHHRQAVCTLRKTRHRAWGTVRRLDIPKPAVYKVMNQLKIIGNVDETRNSRRPRTLNTGRTRGIIRKRYWSQLEQGGIIFRNRTFDFSNHFQKRHLVDLLSSPPWPVPD</sequence>
<reference evidence="2" key="1">
    <citation type="submission" date="2010-08" db="EMBL/GenBank/DDBJ databases">
        <authorList>
            <consortium name="Caenorhabditis japonica Sequencing Consortium"/>
            <person name="Wilson R.K."/>
        </authorList>
    </citation>
    <scope>NUCLEOTIDE SEQUENCE [LARGE SCALE GENOMIC DNA]</scope>
    <source>
        <strain evidence="2">DF5081</strain>
    </source>
</reference>
<organism evidence="1 2">
    <name type="scientific">Caenorhabditis japonica</name>
    <dbReference type="NCBI Taxonomy" id="281687"/>
    <lineage>
        <taxon>Eukaryota</taxon>
        <taxon>Metazoa</taxon>
        <taxon>Ecdysozoa</taxon>
        <taxon>Nematoda</taxon>
        <taxon>Chromadorea</taxon>
        <taxon>Rhabditida</taxon>
        <taxon>Rhabditina</taxon>
        <taxon>Rhabditomorpha</taxon>
        <taxon>Rhabditoidea</taxon>
        <taxon>Rhabditidae</taxon>
        <taxon>Peloderinae</taxon>
        <taxon>Caenorhabditis</taxon>
    </lineage>
</organism>
<dbReference type="EnsemblMetazoa" id="CJA22204.1">
    <property type="protein sequence ID" value="CJA22204.1"/>
    <property type="gene ID" value="WBGene00177776"/>
</dbReference>
<keyword evidence="2" id="KW-1185">Reference proteome</keyword>
<reference evidence="1" key="2">
    <citation type="submission" date="2022-06" db="UniProtKB">
        <authorList>
            <consortium name="EnsemblMetazoa"/>
        </authorList>
    </citation>
    <scope>IDENTIFICATION</scope>
    <source>
        <strain evidence="1">DF5081</strain>
    </source>
</reference>
<accession>A0A8R1I6N2</accession>
<proteinExistence type="predicted"/>
<dbReference type="AlphaFoldDB" id="A0A8R1I6N2"/>
<evidence type="ECO:0000313" key="1">
    <source>
        <dbReference type="EnsemblMetazoa" id="CJA22204.1"/>
    </source>
</evidence>
<evidence type="ECO:0000313" key="2">
    <source>
        <dbReference type="Proteomes" id="UP000005237"/>
    </source>
</evidence>
<name>A0A8R1I6N2_CAEJA</name>
<dbReference type="Proteomes" id="UP000005237">
    <property type="component" value="Unassembled WGS sequence"/>
</dbReference>
<protein>
    <submittedName>
        <fullName evidence="1">Uncharacterized protein</fullName>
    </submittedName>
</protein>